<evidence type="ECO:0000313" key="3">
    <source>
        <dbReference type="Proteomes" id="UP000256650"/>
    </source>
</evidence>
<keyword evidence="1" id="KW-0175">Coiled coil</keyword>
<accession>A0A3D8IG86</accession>
<gene>
    <name evidence="2" type="ORF">CQA43_00080</name>
</gene>
<dbReference type="AlphaFoldDB" id="A0A3D8IG86"/>
<evidence type="ECO:0000256" key="1">
    <source>
        <dbReference type="SAM" id="Coils"/>
    </source>
</evidence>
<protein>
    <submittedName>
        <fullName evidence="2">Uncharacterized protein</fullName>
    </submittedName>
</protein>
<feature type="coiled-coil region" evidence="1">
    <location>
        <begin position="45"/>
        <end position="79"/>
    </location>
</feature>
<organism evidence="2 3">
    <name type="scientific">Helicobacter ganmani</name>
    <dbReference type="NCBI Taxonomy" id="60246"/>
    <lineage>
        <taxon>Bacteria</taxon>
        <taxon>Pseudomonadati</taxon>
        <taxon>Campylobacterota</taxon>
        <taxon>Epsilonproteobacteria</taxon>
        <taxon>Campylobacterales</taxon>
        <taxon>Helicobacteraceae</taxon>
        <taxon>Helicobacter</taxon>
    </lineage>
</organism>
<name>A0A3D8IG86_9HELI</name>
<dbReference type="RefSeq" id="WP_115550591.1">
    <property type="nucleotide sequence ID" value="NZ_CAOVEN010000011.1"/>
</dbReference>
<evidence type="ECO:0000313" key="2">
    <source>
        <dbReference type="EMBL" id="RDU64257.1"/>
    </source>
</evidence>
<sequence>MKEQITKAISQEEFLNIKNQYFNLAKNKQKEEKLNAKILEQIKVIEKAEGELLKEQVKLTRLLSEKAKLNDFAKDLQAQEATNE</sequence>
<dbReference type="EMBL" id="NXLS01000001">
    <property type="protein sequence ID" value="RDU64257.1"/>
    <property type="molecule type" value="Genomic_DNA"/>
</dbReference>
<dbReference type="GeneID" id="82534691"/>
<proteinExistence type="predicted"/>
<dbReference type="Proteomes" id="UP000256650">
    <property type="component" value="Unassembled WGS sequence"/>
</dbReference>
<keyword evidence="3" id="KW-1185">Reference proteome</keyword>
<reference evidence="2 3" key="1">
    <citation type="submission" date="2018-04" db="EMBL/GenBank/DDBJ databases">
        <title>Novel Campyloabacter and Helicobacter Species and Strains.</title>
        <authorList>
            <person name="Mannion A.J."/>
            <person name="Shen Z."/>
            <person name="Fox J.G."/>
        </authorList>
    </citation>
    <scope>NUCLEOTIDE SEQUENCE [LARGE SCALE GENOMIC DNA]</scope>
    <source>
        <strain evidence="2 3">MIT 99-5101</strain>
    </source>
</reference>
<comment type="caution">
    <text evidence="2">The sequence shown here is derived from an EMBL/GenBank/DDBJ whole genome shotgun (WGS) entry which is preliminary data.</text>
</comment>